<evidence type="ECO:0000256" key="1">
    <source>
        <dbReference type="SAM" id="Phobius"/>
    </source>
</evidence>
<dbReference type="AlphaFoldDB" id="A0A101HKM3"/>
<dbReference type="PROSITE" id="PS51724">
    <property type="entry name" value="SPOR"/>
    <property type="match status" value="1"/>
</dbReference>
<comment type="caution">
    <text evidence="3">The sequence shown here is derived from an EMBL/GenBank/DDBJ whole genome shotgun (WGS) entry which is preliminary data.</text>
</comment>
<sequence>MKVFNQMNELVSHIEFLLHDHNCVIIPGFGGFVVNTSPARRDGISTFFPPSCELVFNRDLTHNDGLLAQSYMKSEEIPFEAAMTKIELAVEELKRRLRDDRQVVLGDLGQFIMNDDKRFVYKPSHFVQPVFFGLSKAALKPLIQMQSHAVKVSPKEERQPRYRSIGIAAAAASILLLMMFLLPVGDRTIVRQSAQILSETDLFGSPFQRNITGGNVSEGVVAEVAVVSTTENIQPELAAQTPVAVAAADEDQPRYYIIVGVYKVKEVAEKMMANLLENGFSDRGWMIRPGRIDVYALSFADREDAQSTLRKIHKEYPDYRDAWILKR</sequence>
<protein>
    <recommendedName>
        <fullName evidence="2">SPOR domain-containing protein</fullName>
    </recommendedName>
</protein>
<dbReference type="InterPro" id="IPR036680">
    <property type="entry name" value="SPOR-like_sf"/>
</dbReference>
<dbReference type="SUPFAM" id="SSF110997">
    <property type="entry name" value="Sporulation related repeat"/>
    <property type="match status" value="1"/>
</dbReference>
<dbReference type="InterPro" id="IPR040495">
    <property type="entry name" value="HU-CCDC81_bac_1"/>
</dbReference>
<accession>A0A101HKM3</accession>
<keyword evidence="1" id="KW-1133">Transmembrane helix</keyword>
<evidence type="ECO:0000259" key="2">
    <source>
        <dbReference type="PROSITE" id="PS51724"/>
    </source>
</evidence>
<dbReference type="GO" id="GO:0042834">
    <property type="term" value="F:peptidoglycan binding"/>
    <property type="evidence" value="ECO:0007669"/>
    <property type="project" value="InterPro"/>
</dbReference>
<keyword evidence="1" id="KW-0812">Transmembrane</keyword>
<keyword evidence="1" id="KW-0472">Membrane</keyword>
<feature type="transmembrane region" description="Helical" evidence="1">
    <location>
        <begin position="165"/>
        <end position="185"/>
    </location>
</feature>
<feature type="domain" description="SPOR" evidence="2">
    <location>
        <begin position="249"/>
        <end position="327"/>
    </location>
</feature>
<dbReference type="EMBL" id="LGGN01000055">
    <property type="protein sequence ID" value="KUK78240.1"/>
    <property type="molecule type" value="Genomic_DNA"/>
</dbReference>
<dbReference type="Pfam" id="PF18175">
    <property type="entry name" value="HU-CCDC81_bac_2"/>
    <property type="match status" value="1"/>
</dbReference>
<dbReference type="InterPro" id="IPR007730">
    <property type="entry name" value="SPOR-like_dom"/>
</dbReference>
<organism evidence="3 4">
    <name type="scientific">Proteiniphilum acetatigenes</name>
    <dbReference type="NCBI Taxonomy" id="294710"/>
    <lineage>
        <taxon>Bacteria</taxon>
        <taxon>Pseudomonadati</taxon>
        <taxon>Bacteroidota</taxon>
        <taxon>Bacteroidia</taxon>
        <taxon>Bacteroidales</taxon>
        <taxon>Dysgonomonadaceae</taxon>
        <taxon>Proteiniphilum</taxon>
    </lineage>
</organism>
<proteinExistence type="predicted"/>
<gene>
    <name evidence="3" type="ORF">XD92_0435</name>
</gene>
<dbReference type="InterPro" id="IPR041268">
    <property type="entry name" value="HU-CCDC81_bac_2"/>
</dbReference>
<dbReference type="Proteomes" id="UP000053860">
    <property type="component" value="Unassembled WGS sequence"/>
</dbReference>
<dbReference type="Gene3D" id="3.30.70.1070">
    <property type="entry name" value="Sporulation related repeat"/>
    <property type="match status" value="1"/>
</dbReference>
<evidence type="ECO:0000313" key="3">
    <source>
        <dbReference type="EMBL" id="KUK78240.1"/>
    </source>
</evidence>
<dbReference type="Pfam" id="PF18174">
    <property type="entry name" value="HU-CCDC81_bac_1"/>
    <property type="match status" value="1"/>
</dbReference>
<evidence type="ECO:0000313" key="4">
    <source>
        <dbReference type="Proteomes" id="UP000053860"/>
    </source>
</evidence>
<reference evidence="4" key="1">
    <citation type="journal article" date="2015" name="MBio">
        <title>Genome-Resolved Metagenomic Analysis Reveals Roles for Candidate Phyla and Other Microbial Community Members in Biogeochemical Transformations in Oil Reservoirs.</title>
        <authorList>
            <person name="Hu P."/>
            <person name="Tom L."/>
            <person name="Singh A."/>
            <person name="Thomas B.C."/>
            <person name="Baker B.J."/>
            <person name="Piceno Y.M."/>
            <person name="Andersen G.L."/>
            <person name="Banfield J.F."/>
        </authorList>
    </citation>
    <scope>NUCLEOTIDE SEQUENCE [LARGE SCALE GENOMIC DNA]</scope>
</reference>
<name>A0A101HKM3_9BACT</name>